<gene>
    <name evidence="2" type="ORF">W822_22115</name>
</gene>
<dbReference type="InterPro" id="IPR046867">
    <property type="entry name" value="AldOxase/xan_DH_MoCoBD2"/>
</dbReference>
<dbReference type="eggNOG" id="COG1529">
    <property type="taxonomic scope" value="Bacteria"/>
</dbReference>
<dbReference type="PANTHER" id="PTHR11908">
    <property type="entry name" value="XANTHINE DEHYDROGENASE"/>
    <property type="match status" value="1"/>
</dbReference>
<dbReference type="SUPFAM" id="SSF54665">
    <property type="entry name" value="CO dehydrogenase molybdoprotein N-domain-like"/>
    <property type="match status" value="1"/>
</dbReference>
<dbReference type="HOGENOM" id="CLU_001681_2_2_4"/>
<sequence>MGQGIARVDGRAKVTGAAKYSADFNAPDLVHGYVVNSTIARGRIVSIDAAGALDFPGVIAVFTHENRPDLAWFHRDHKDKDTPTAHFRPLADAVIRYSGQPIALVVAQDAETARYASTLLHVQYEMERHQTNLSALCDDPDLSLDQKMIVKKTPKPRGDAPHAFAGASIRNCTQYRFPIEHHNPMAPHASTVLWHSNGKITVHDKTQGSRQTHDYICEAFELDKADVQVVSPYVGGAFGLAIRPQYQLFLAVMAARELRLSVRVVLSREQMFTLGYRPEALQTISLAAESNGALNAVMHDAIGNTSQLEDFTESTVKWSGLLYQCPNVKLNYRLARLDLYTPTDMRAPGAASGVNALEQAIDEMAYLLDMDPLQFRLKNYAECDQIESRDFTSKELRACYAQGAERFGWARRLHAPRSMREGRELIGWGLATGVWEAFQQKASARATLSPDGHLDIATAAADIGTGTYTILTQIAADTLGLPLSSVTTTLGDSSLPWAPVEGGSSGAASFGSAVKAACEALKKRIAKHAIAMSGPAFGHVTEDDLVFTGGQICLKSDPDKRVHLKEVIKRININQLTVDCSAEPDAASKKRYSRNAHSAVFVEVRVDEELGQVRVTRVVNAVAAGRILNPKTAANQILGGIVWGISKALYEEGILDHRIGRFMNHNFADYHIATSADIDDLEVIFVEEHDSEVNPLGIKGVGEIGIVGTTAAVANAIFHATGKRIYALPITMDKILSNAKAQQESNNIGKK</sequence>
<dbReference type="InterPro" id="IPR016208">
    <property type="entry name" value="Ald_Oxase/xanthine_DH-like"/>
</dbReference>
<name>V8QKH8_9BURK</name>
<comment type="caution">
    <text evidence="2">The sequence shown here is derived from an EMBL/GenBank/DDBJ whole genome shotgun (WGS) entry which is preliminary data.</text>
</comment>
<dbReference type="Pfam" id="PF20256">
    <property type="entry name" value="MoCoBD_2"/>
    <property type="match status" value="1"/>
</dbReference>
<reference evidence="2 3" key="1">
    <citation type="journal article" date="2014" name="Genome Announc.">
        <title>Draft Genome Sequence of Advenella kashmirensis Strain W13003, a Polycyclic Aromatic Hydrocarbon-Degrading Bacterium.</title>
        <authorList>
            <person name="Wang X."/>
            <person name="Jin D."/>
            <person name="Zhou L."/>
            <person name="Wu L."/>
            <person name="An W."/>
            <person name="Zhao L."/>
        </authorList>
    </citation>
    <scope>NUCLEOTIDE SEQUENCE [LARGE SCALE GENOMIC DNA]</scope>
    <source>
        <strain evidence="2 3">W13003</strain>
    </source>
</reference>
<dbReference type="Gene3D" id="3.30.365.10">
    <property type="entry name" value="Aldehyde oxidase/xanthine dehydrogenase, molybdopterin binding domain"/>
    <property type="match status" value="4"/>
</dbReference>
<dbReference type="InterPro" id="IPR008274">
    <property type="entry name" value="AldOxase/xan_DH_MoCoBD1"/>
</dbReference>
<feature type="domain" description="Aldehyde oxidase/xanthine dehydrogenase a/b hammerhead" evidence="1">
    <location>
        <begin position="15"/>
        <end position="128"/>
    </location>
</feature>
<organism evidence="2 3">
    <name type="scientific">Advenella kashmirensis W13003</name>
    <dbReference type="NCBI Taxonomy" id="1424334"/>
    <lineage>
        <taxon>Bacteria</taxon>
        <taxon>Pseudomonadati</taxon>
        <taxon>Pseudomonadota</taxon>
        <taxon>Betaproteobacteria</taxon>
        <taxon>Burkholderiales</taxon>
        <taxon>Alcaligenaceae</taxon>
    </lineage>
</organism>
<dbReference type="AlphaFoldDB" id="V8QKH8"/>
<evidence type="ECO:0000313" key="2">
    <source>
        <dbReference type="EMBL" id="ETF00451.1"/>
    </source>
</evidence>
<evidence type="ECO:0000313" key="3">
    <source>
        <dbReference type="Proteomes" id="UP000018733"/>
    </source>
</evidence>
<evidence type="ECO:0000259" key="1">
    <source>
        <dbReference type="SMART" id="SM01008"/>
    </source>
</evidence>
<dbReference type="SMART" id="SM01008">
    <property type="entry name" value="Ald_Xan_dh_C"/>
    <property type="match status" value="1"/>
</dbReference>
<dbReference type="Proteomes" id="UP000018733">
    <property type="component" value="Unassembled WGS sequence"/>
</dbReference>
<dbReference type="InterPro" id="IPR000674">
    <property type="entry name" value="Ald_Oxase/Xan_DH_a/b"/>
</dbReference>
<dbReference type="Gene3D" id="3.90.1170.50">
    <property type="entry name" value="Aldehyde oxidase/xanthine dehydrogenase, a/b hammerhead"/>
    <property type="match status" value="1"/>
</dbReference>
<dbReference type="STRING" id="1424334.W822_22115"/>
<protein>
    <submittedName>
        <fullName evidence="2">Aldehyde oxidase</fullName>
    </submittedName>
</protein>
<accession>V8QKH8</accession>
<dbReference type="PANTHER" id="PTHR11908:SF153">
    <property type="entry name" value="DEHYDROGENASE"/>
    <property type="match status" value="1"/>
</dbReference>
<dbReference type="EMBL" id="AYXT01000014">
    <property type="protein sequence ID" value="ETF00451.1"/>
    <property type="molecule type" value="Genomic_DNA"/>
</dbReference>
<keyword evidence="3" id="KW-1185">Reference proteome</keyword>
<dbReference type="PATRIC" id="fig|1424334.3.peg.4430"/>
<dbReference type="Pfam" id="PF01315">
    <property type="entry name" value="Ald_Xan_dh_C"/>
    <property type="match status" value="1"/>
</dbReference>
<dbReference type="GO" id="GO:0005506">
    <property type="term" value="F:iron ion binding"/>
    <property type="evidence" value="ECO:0007669"/>
    <property type="project" value="InterPro"/>
</dbReference>
<proteinExistence type="predicted"/>
<dbReference type="Pfam" id="PF02738">
    <property type="entry name" value="MoCoBD_1"/>
    <property type="match status" value="1"/>
</dbReference>
<dbReference type="SUPFAM" id="SSF56003">
    <property type="entry name" value="Molybdenum cofactor-binding domain"/>
    <property type="match status" value="1"/>
</dbReference>
<dbReference type="InterPro" id="IPR036856">
    <property type="entry name" value="Ald_Oxase/Xan_DH_a/b_sf"/>
</dbReference>
<dbReference type="InterPro" id="IPR037165">
    <property type="entry name" value="AldOxase/xan_DH_Mopterin-bd_sf"/>
</dbReference>
<dbReference type="GO" id="GO:0016491">
    <property type="term" value="F:oxidoreductase activity"/>
    <property type="evidence" value="ECO:0007669"/>
    <property type="project" value="InterPro"/>
</dbReference>